<gene>
    <name evidence="2" type="ORF">KIW84_031173</name>
</gene>
<evidence type="ECO:0000313" key="3">
    <source>
        <dbReference type="Proteomes" id="UP001058974"/>
    </source>
</evidence>
<accession>A0A9D4XSF9</accession>
<reference evidence="2 3" key="1">
    <citation type="journal article" date="2022" name="Nat. Genet.">
        <title>Improved pea reference genome and pan-genome highlight genomic features and evolutionary characteristics.</title>
        <authorList>
            <person name="Yang T."/>
            <person name="Liu R."/>
            <person name="Luo Y."/>
            <person name="Hu S."/>
            <person name="Wang D."/>
            <person name="Wang C."/>
            <person name="Pandey M.K."/>
            <person name="Ge S."/>
            <person name="Xu Q."/>
            <person name="Li N."/>
            <person name="Li G."/>
            <person name="Huang Y."/>
            <person name="Saxena R.K."/>
            <person name="Ji Y."/>
            <person name="Li M."/>
            <person name="Yan X."/>
            <person name="He Y."/>
            <person name="Liu Y."/>
            <person name="Wang X."/>
            <person name="Xiang C."/>
            <person name="Varshney R.K."/>
            <person name="Ding H."/>
            <person name="Gao S."/>
            <person name="Zong X."/>
        </authorList>
    </citation>
    <scope>NUCLEOTIDE SEQUENCE [LARGE SCALE GENOMIC DNA]</scope>
    <source>
        <strain evidence="2 3">cv. Zhongwan 6</strain>
    </source>
</reference>
<dbReference type="Gramene" id="Psat03G0117300-T1">
    <property type="protein sequence ID" value="KAI5425269.1"/>
    <property type="gene ID" value="KIW84_031173"/>
</dbReference>
<evidence type="ECO:0000259" key="1">
    <source>
        <dbReference type="Pfam" id="PF25242"/>
    </source>
</evidence>
<organism evidence="2 3">
    <name type="scientific">Pisum sativum</name>
    <name type="common">Garden pea</name>
    <name type="synonym">Lathyrus oleraceus</name>
    <dbReference type="NCBI Taxonomy" id="3888"/>
    <lineage>
        <taxon>Eukaryota</taxon>
        <taxon>Viridiplantae</taxon>
        <taxon>Streptophyta</taxon>
        <taxon>Embryophyta</taxon>
        <taxon>Tracheophyta</taxon>
        <taxon>Spermatophyta</taxon>
        <taxon>Magnoliopsida</taxon>
        <taxon>eudicotyledons</taxon>
        <taxon>Gunneridae</taxon>
        <taxon>Pentapetalae</taxon>
        <taxon>rosids</taxon>
        <taxon>fabids</taxon>
        <taxon>Fabales</taxon>
        <taxon>Fabaceae</taxon>
        <taxon>Papilionoideae</taxon>
        <taxon>50 kb inversion clade</taxon>
        <taxon>NPAAA clade</taxon>
        <taxon>Hologalegina</taxon>
        <taxon>IRL clade</taxon>
        <taxon>Fabeae</taxon>
        <taxon>Lathyrus</taxon>
    </lineage>
</organism>
<dbReference type="AlphaFoldDB" id="A0A9D4XSF9"/>
<proteinExistence type="predicted"/>
<comment type="caution">
    <text evidence="2">The sequence shown here is derived from an EMBL/GenBank/DDBJ whole genome shotgun (WGS) entry which is preliminary data.</text>
</comment>
<protein>
    <recommendedName>
        <fullName evidence="1">UBP8/5-like ubiquitin-like domain-containing protein</fullName>
    </recommendedName>
</protein>
<keyword evidence="3" id="KW-1185">Reference proteome</keyword>
<dbReference type="Pfam" id="PF25242">
    <property type="entry name" value="Ubiquitin_UBP8"/>
    <property type="match status" value="1"/>
</dbReference>
<evidence type="ECO:0000313" key="2">
    <source>
        <dbReference type="EMBL" id="KAI5425269.1"/>
    </source>
</evidence>
<dbReference type="EMBL" id="JAMSHJ010000003">
    <property type="protein sequence ID" value="KAI5425269.1"/>
    <property type="molecule type" value="Genomic_DNA"/>
</dbReference>
<dbReference type="Proteomes" id="UP001058974">
    <property type="component" value="Chromosome 3"/>
</dbReference>
<dbReference type="InterPro" id="IPR057372">
    <property type="entry name" value="Ubiquitin_UBP8/5"/>
</dbReference>
<sequence length="94" mass="10597">MQVEVDLVVPKLQILAPPVDTITGSFLNQASQKLQKWNNSDLGKCADFYKKACDVFNSAYNSLYIWDFSGQTTQLLINDKARVSNDSPVNLEKR</sequence>
<feature type="domain" description="UBP8/5-like ubiquitin-like" evidence="1">
    <location>
        <begin position="46"/>
        <end position="78"/>
    </location>
</feature>
<name>A0A9D4XSF9_PEA</name>